<keyword evidence="4" id="KW-1185">Reference proteome</keyword>
<feature type="compositionally biased region" description="Basic and acidic residues" evidence="1">
    <location>
        <begin position="8"/>
        <end position="18"/>
    </location>
</feature>
<feature type="compositionally biased region" description="Basic and acidic residues" evidence="1">
    <location>
        <begin position="96"/>
        <end position="106"/>
    </location>
</feature>
<gene>
    <name evidence="3" type="ORF">PSON_ATCC_30995.1.T1640074</name>
</gene>
<proteinExistence type="predicted"/>
<feature type="compositionally biased region" description="Basic and acidic residues" evidence="1">
    <location>
        <begin position="153"/>
        <end position="163"/>
    </location>
</feature>
<evidence type="ECO:0000256" key="1">
    <source>
        <dbReference type="SAM" id="MobiDB-lite"/>
    </source>
</evidence>
<dbReference type="EMBL" id="CAJJDN010000164">
    <property type="protein sequence ID" value="CAD8126052.1"/>
    <property type="molecule type" value="Genomic_DNA"/>
</dbReference>
<keyword evidence="2" id="KW-1133">Transmembrane helix</keyword>
<sequence length="1081" mass="125019">MSKKNNNQKKDSKNKLEQNEEEEQIESAPNLDNKDVQQEQENIEDICKNQIIENQIHNNEQIVEQTQQTDQESQIQEQHLNSSKHEQVNPQVEIQKTSDEQTKEEINENDQLQQFNDAQQQKQQDLLTDQQEQTGKTEQENQQTTKVDQLVEETQKQKQENKEPLINGTSNQQVESLKNEEFKQDNKYIKNEMICQLDEQKFQNQPQVEPENQQAIACQKPKISLKKQKIEDSDVTEKSEKQDNIVQIQQHEVVLNAQGPVIIEKTNNSVMIEGAPQIQLKKQNDDVILESVQKQKMEKKVEQTNIEIQPKMHVELHQQIELQQQPQMQQQVFEQKTETQSQVQVEIQKNLSNIITIEKSQMQTEKQNESVYLEVMPTVQLVNHQEVSIEQHPEINLESQNLDTQVEKCPQIEIPNTQQTTTLLEHPIVNLEVNQFIQQVNPSPDPQSVLTQQIHSIEQQPQSVIEQQEQFSYAIQAPQTEIQLNFNQATSEPQQKLDVEDNQQQTQIIQEEEKVHVKQLDETHIMNQPSHEVTNVEKKGVIEQKPQLYTEQNTNPVQVSHNDNVQIEGYHVDQVNQLQKQQKQVPLFAESPTQQFRDSEPLQPQNDAEQQFLNRTQSDIYPSQSKILQQKQDNIVQIQQHEVVLNAQGPVIIEKTNNSVMIEGAPQIQLKKQNDDVILESVQKQKMEKKVEQTNIEIQPKMHVELHQQIELQQQPQMQQQVFEQKTETQSQVQVEIQKNLSNIITIEKSQMQTEKQNESVYLEVMPTVQLVNHQEVSIEQHPEINLESQNLDTQVEKCPQIEIPNTQQTTTLLEHPIVNLEVNQFIQQVNPSPDPQSVLTQQIHSIEQQPQSVIEQQEQFSYAIQAPQTEIQLNFNQATSEPQQKLDVEDNQQQTQIIQEEEKVHVKQLDETHIMNQPSHEVTNVEKKGVIEQKPQLYTEQNTNPVQVSHNDNVQIEGYHVDQVNQLQKQQKQVPLFAESPTQQFRDSEPLQPQNDAEQQFLNRTQSDIYPSQSKILQQVPQEVGAFGLSIAAAAGASQFIMKNGVKSKEGIFAALAGSAILYAGYRLFKSKSQQNSQKD</sequence>
<feature type="transmembrane region" description="Helical" evidence="2">
    <location>
        <begin position="1052"/>
        <end position="1070"/>
    </location>
</feature>
<organism evidence="3 4">
    <name type="scientific">Paramecium sonneborni</name>
    <dbReference type="NCBI Taxonomy" id="65129"/>
    <lineage>
        <taxon>Eukaryota</taxon>
        <taxon>Sar</taxon>
        <taxon>Alveolata</taxon>
        <taxon>Ciliophora</taxon>
        <taxon>Intramacronucleata</taxon>
        <taxon>Oligohymenophorea</taxon>
        <taxon>Peniculida</taxon>
        <taxon>Parameciidae</taxon>
        <taxon>Paramecium</taxon>
    </lineage>
</organism>
<reference evidence="3" key="1">
    <citation type="submission" date="2021-01" db="EMBL/GenBank/DDBJ databases">
        <authorList>
            <consortium name="Genoscope - CEA"/>
            <person name="William W."/>
        </authorList>
    </citation>
    <scope>NUCLEOTIDE SEQUENCE</scope>
</reference>
<feature type="compositionally biased region" description="Polar residues" evidence="1">
    <location>
        <begin position="167"/>
        <end position="176"/>
    </location>
</feature>
<protein>
    <submittedName>
        <fullName evidence="3">Uncharacterized protein</fullName>
    </submittedName>
</protein>
<dbReference type="OrthoDB" id="311763at2759"/>
<evidence type="ECO:0000313" key="4">
    <source>
        <dbReference type="Proteomes" id="UP000692954"/>
    </source>
</evidence>
<keyword evidence="2" id="KW-0812">Transmembrane</keyword>
<evidence type="ECO:0000313" key="3">
    <source>
        <dbReference type="EMBL" id="CAD8126052.1"/>
    </source>
</evidence>
<feature type="compositionally biased region" description="Low complexity" evidence="1">
    <location>
        <begin position="59"/>
        <end position="78"/>
    </location>
</feature>
<feature type="region of interest" description="Disordered" evidence="1">
    <location>
        <begin position="59"/>
        <end position="177"/>
    </location>
</feature>
<keyword evidence="2" id="KW-0472">Membrane</keyword>
<comment type="caution">
    <text evidence="3">The sequence shown here is derived from an EMBL/GenBank/DDBJ whole genome shotgun (WGS) entry which is preliminary data.</text>
</comment>
<feature type="region of interest" description="Disordered" evidence="1">
    <location>
        <begin position="1"/>
        <end position="42"/>
    </location>
</feature>
<feature type="compositionally biased region" description="Polar residues" evidence="1">
    <location>
        <begin position="134"/>
        <end position="147"/>
    </location>
</feature>
<evidence type="ECO:0000256" key="2">
    <source>
        <dbReference type="SAM" id="Phobius"/>
    </source>
</evidence>
<name>A0A8S1RFH3_9CILI</name>
<feature type="compositionally biased region" description="Low complexity" evidence="1">
    <location>
        <begin position="110"/>
        <end position="133"/>
    </location>
</feature>
<dbReference type="AlphaFoldDB" id="A0A8S1RFH3"/>
<accession>A0A8S1RFH3</accession>
<dbReference type="Proteomes" id="UP000692954">
    <property type="component" value="Unassembled WGS sequence"/>
</dbReference>